<evidence type="ECO:0000313" key="3">
    <source>
        <dbReference type="Proteomes" id="UP000756132"/>
    </source>
</evidence>
<accession>A0A9Q8USF2</accession>
<protein>
    <recommendedName>
        <fullName evidence="1">F-box domain-containing protein</fullName>
    </recommendedName>
</protein>
<name>A0A9Q8USF2_PASFU</name>
<dbReference type="GeneID" id="71991020"/>
<dbReference type="SUPFAM" id="SSF81383">
    <property type="entry name" value="F-box domain"/>
    <property type="match status" value="1"/>
</dbReference>
<evidence type="ECO:0000259" key="1">
    <source>
        <dbReference type="Pfam" id="PF00646"/>
    </source>
</evidence>
<dbReference type="Proteomes" id="UP000756132">
    <property type="component" value="Chromosome 8"/>
</dbReference>
<dbReference type="InterPro" id="IPR001810">
    <property type="entry name" value="F-box_dom"/>
</dbReference>
<feature type="domain" description="F-box" evidence="1">
    <location>
        <begin position="17"/>
        <end position="48"/>
    </location>
</feature>
<proteinExistence type="predicted"/>
<evidence type="ECO:0000313" key="2">
    <source>
        <dbReference type="EMBL" id="UJO20738.1"/>
    </source>
</evidence>
<organism evidence="2 3">
    <name type="scientific">Passalora fulva</name>
    <name type="common">Tomato leaf mold</name>
    <name type="synonym">Cladosporium fulvum</name>
    <dbReference type="NCBI Taxonomy" id="5499"/>
    <lineage>
        <taxon>Eukaryota</taxon>
        <taxon>Fungi</taxon>
        <taxon>Dikarya</taxon>
        <taxon>Ascomycota</taxon>
        <taxon>Pezizomycotina</taxon>
        <taxon>Dothideomycetes</taxon>
        <taxon>Dothideomycetidae</taxon>
        <taxon>Mycosphaerellales</taxon>
        <taxon>Mycosphaerellaceae</taxon>
        <taxon>Fulvia</taxon>
    </lineage>
</organism>
<keyword evidence="3" id="KW-1185">Reference proteome</keyword>
<sequence length="185" mass="21181">MAPASNSTMHKVLNTTELLESILLHADTKTLLACLQVSKRLNKVIRKSPALLQHNFLAPITKASELSAQSSVTNEFVIERKILVCAQRCCWFKIHRAHNHVGKKTDSEYGVTFFHSYCSEQSRARQSWQVMLLEQPPRKIRIKHICRTCFGKQNHNIVMSAEDRLRDLGIKLFAEHGSIVHSYDE</sequence>
<dbReference type="OrthoDB" id="3800738at2759"/>
<dbReference type="Pfam" id="PF00646">
    <property type="entry name" value="F-box"/>
    <property type="match status" value="1"/>
</dbReference>
<dbReference type="KEGG" id="ffu:CLAFUR5_11142"/>
<dbReference type="InterPro" id="IPR036047">
    <property type="entry name" value="F-box-like_dom_sf"/>
</dbReference>
<dbReference type="EMBL" id="CP090170">
    <property type="protein sequence ID" value="UJO20738.1"/>
    <property type="molecule type" value="Genomic_DNA"/>
</dbReference>
<reference evidence="2" key="1">
    <citation type="submission" date="2021-12" db="EMBL/GenBank/DDBJ databases">
        <authorList>
            <person name="Zaccaron A."/>
            <person name="Stergiopoulos I."/>
        </authorList>
    </citation>
    <scope>NUCLEOTIDE SEQUENCE</scope>
    <source>
        <strain evidence="2">Race5_Kim</strain>
    </source>
</reference>
<gene>
    <name evidence="2" type="ORF">CLAFUR5_11142</name>
</gene>
<dbReference type="RefSeq" id="XP_047765104.1">
    <property type="nucleotide sequence ID" value="XM_047910290.1"/>
</dbReference>
<dbReference type="AlphaFoldDB" id="A0A9Q8USF2"/>
<reference evidence="2" key="2">
    <citation type="journal article" date="2022" name="Microb. Genom.">
        <title>A chromosome-scale genome assembly of the tomato pathogen Cladosporium fulvum reveals a compartmentalized genome architecture and the presence of a dispensable chromosome.</title>
        <authorList>
            <person name="Zaccaron A.Z."/>
            <person name="Chen L.H."/>
            <person name="Samaras A."/>
            <person name="Stergiopoulos I."/>
        </authorList>
    </citation>
    <scope>NUCLEOTIDE SEQUENCE</scope>
    <source>
        <strain evidence="2">Race5_Kim</strain>
    </source>
</reference>